<gene>
    <name evidence="2" type="ORF">E5347_02145</name>
</gene>
<evidence type="ECO:0000313" key="3">
    <source>
        <dbReference type="Proteomes" id="UP000306888"/>
    </source>
</evidence>
<organism evidence="2 3">
    <name type="scientific">Clostridium sartagoforme</name>
    <dbReference type="NCBI Taxonomy" id="84031"/>
    <lineage>
        <taxon>Bacteria</taxon>
        <taxon>Bacillati</taxon>
        <taxon>Bacillota</taxon>
        <taxon>Clostridia</taxon>
        <taxon>Eubacteriales</taxon>
        <taxon>Clostridiaceae</taxon>
        <taxon>Clostridium</taxon>
    </lineage>
</organism>
<comment type="caution">
    <text evidence="2">The sequence shown here is derived from an EMBL/GenBank/DDBJ whole genome shotgun (WGS) entry which is preliminary data.</text>
</comment>
<dbReference type="InterPro" id="IPR003593">
    <property type="entry name" value="AAA+_ATPase"/>
</dbReference>
<dbReference type="SUPFAM" id="SSF52540">
    <property type="entry name" value="P-loop containing nucleoside triphosphate hydrolases"/>
    <property type="match status" value="1"/>
</dbReference>
<reference evidence="2 3" key="1">
    <citation type="submission" date="2019-04" db="EMBL/GenBank/DDBJ databases">
        <title>Microbes associate with the intestines of laboratory mice.</title>
        <authorList>
            <person name="Navarre W."/>
            <person name="Wong E."/>
            <person name="Huang K."/>
            <person name="Tropini C."/>
            <person name="Ng K."/>
            <person name="Yu B."/>
        </authorList>
    </citation>
    <scope>NUCLEOTIDE SEQUENCE [LARGE SCALE GENOMIC DNA]</scope>
    <source>
        <strain evidence="2 3">NM50_B9-20</strain>
    </source>
</reference>
<name>A0A4S2DNG0_9CLOT</name>
<dbReference type="OrthoDB" id="40849at2"/>
<dbReference type="RefSeq" id="WP_136004140.1">
    <property type="nucleotide sequence ID" value="NZ_SRYR01000001.1"/>
</dbReference>
<keyword evidence="3" id="KW-1185">Reference proteome</keyword>
<dbReference type="CDD" id="cd00009">
    <property type="entry name" value="AAA"/>
    <property type="match status" value="1"/>
</dbReference>
<feature type="domain" description="AAA+ ATPase" evidence="1">
    <location>
        <begin position="16"/>
        <end position="168"/>
    </location>
</feature>
<dbReference type="AlphaFoldDB" id="A0A4S2DNG0"/>
<dbReference type="SMART" id="SM00382">
    <property type="entry name" value="AAA"/>
    <property type="match status" value="1"/>
</dbReference>
<dbReference type="Gene3D" id="3.40.50.300">
    <property type="entry name" value="P-loop containing nucleotide triphosphate hydrolases"/>
    <property type="match status" value="1"/>
</dbReference>
<dbReference type="Pfam" id="PF07728">
    <property type="entry name" value="AAA_5"/>
    <property type="match status" value="1"/>
</dbReference>
<dbReference type="GO" id="GO:0016887">
    <property type="term" value="F:ATP hydrolysis activity"/>
    <property type="evidence" value="ECO:0007669"/>
    <property type="project" value="InterPro"/>
</dbReference>
<evidence type="ECO:0000313" key="2">
    <source>
        <dbReference type="EMBL" id="TGY43635.1"/>
    </source>
</evidence>
<dbReference type="InterPro" id="IPR027417">
    <property type="entry name" value="P-loop_NTPase"/>
</dbReference>
<sequence length="361" mass="41665">MKFSEAISTVELVLESGSVPLIIGEAGIGKTSLVKKICSEDNYYLVNIDANLLKEGEIGGLPIVENGRTKYATHYKLIEIEKAIKNSKYNGVLLFIDELNRCEHAVQQELMNLILNREINGFRLQDNVRIVAAMNPSNKYDGFEDSDYQVVDMDKAQEDRFVWLELTSDIKEWIKWAMSDEVKVHEHIIEFLSTFPEYLNTPNSNESIRATPRSWERVAKAYNVYINNSNNYSIDTFYNVVKGNIGVSIATDFINYIKNIKNPLIKPEELYPYVILPMDVKEELRKESHSRLYILAKNSLRYLSENNTEANRKLFSDLLTCYPKDLRLGIMKEIKGDVSLELYNELLNEDMFLDAFFEIFG</sequence>
<protein>
    <submittedName>
        <fullName evidence="2">AAA family ATPase</fullName>
    </submittedName>
</protein>
<dbReference type="EMBL" id="SRYR01000001">
    <property type="protein sequence ID" value="TGY43635.1"/>
    <property type="molecule type" value="Genomic_DNA"/>
</dbReference>
<proteinExistence type="predicted"/>
<accession>A0A4S2DNG0</accession>
<dbReference type="InterPro" id="IPR011704">
    <property type="entry name" value="ATPase_dyneun-rel_AAA"/>
</dbReference>
<dbReference type="GO" id="GO:0005524">
    <property type="term" value="F:ATP binding"/>
    <property type="evidence" value="ECO:0007669"/>
    <property type="project" value="InterPro"/>
</dbReference>
<evidence type="ECO:0000259" key="1">
    <source>
        <dbReference type="SMART" id="SM00382"/>
    </source>
</evidence>
<dbReference type="Proteomes" id="UP000306888">
    <property type="component" value="Unassembled WGS sequence"/>
</dbReference>